<dbReference type="RefSeq" id="WP_104515485.1">
    <property type="nucleotide sequence ID" value="NZ_MQVW01000024.1"/>
</dbReference>
<feature type="chain" id="PRO_5015734486" evidence="2">
    <location>
        <begin position="19"/>
        <end position="114"/>
    </location>
</feature>
<sequence>MKYSTLLLFLFASFLNLASTGDSSSYDGLLSNLVTIQQEDHDSKEKIDAYEEVGEEEEVSEKDSTDTVSSLFHSTSSNIIAEVNSFKKENFTTREGVYLVSQQNLYLIYEDIRV</sequence>
<dbReference type="EMBL" id="PTJE01000003">
    <property type="protein sequence ID" value="PPK95054.1"/>
    <property type="molecule type" value="Genomic_DNA"/>
</dbReference>
<organism evidence="3 4">
    <name type="scientific">Nonlabens xylanidelens</name>
    <dbReference type="NCBI Taxonomy" id="191564"/>
    <lineage>
        <taxon>Bacteria</taxon>
        <taxon>Pseudomonadati</taxon>
        <taxon>Bacteroidota</taxon>
        <taxon>Flavobacteriia</taxon>
        <taxon>Flavobacteriales</taxon>
        <taxon>Flavobacteriaceae</taxon>
        <taxon>Nonlabens</taxon>
    </lineage>
</organism>
<evidence type="ECO:0000313" key="3">
    <source>
        <dbReference type="EMBL" id="PPK95054.1"/>
    </source>
</evidence>
<name>A0A2S6ILE5_9FLAO</name>
<feature type="compositionally biased region" description="Acidic residues" evidence="1">
    <location>
        <begin position="50"/>
        <end position="60"/>
    </location>
</feature>
<dbReference type="AlphaFoldDB" id="A0A2S6ILE5"/>
<accession>A0A2S6ILE5</accession>
<reference evidence="3 4" key="1">
    <citation type="submission" date="2018-02" db="EMBL/GenBank/DDBJ databases">
        <title>Genomic Encyclopedia of Archaeal and Bacterial Type Strains, Phase II (KMG-II): from individual species to whole genera.</title>
        <authorList>
            <person name="Goeker M."/>
        </authorList>
    </citation>
    <scope>NUCLEOTIDE SEQUENCE [LARGE SCALE GENOMIC DNA]</scope>
    <source>
        <strain evidence="3 4">DSM 16809</strain>
    </source>
</reference>
<evidence type="ECO:0000256" key="1">
    <source>
        <dbReference type="SAM" id="MobiDB-lite"/>
    </source>
</evidence>
<dbReference type="Proteomes" id="UP000239002">
    <property type="component" value="Unassembled WGS sequence"/>
</dbReference>
<keyword evidence="4" id="KW-1185">Reference proteome</keyword>
<feature type="region of interest" description="Disordered" evidence="1">
    <location>
        <begin position="40"/>
        <end position="67"/>
    </location>
</feature>
<evidence type="ECO:0000313" key="4">
    <source>
        <dbReference type="Proteomes" id="UP000239002"/>
    </source>
</evidence>
<protein>
    <submittedName>
        <fullName evidence="3">Uncharacterized protein</fullName>
    </submittedName>
</protein>
<evidence type="ECO:0000256" key="2">
    <source>
        <dbReference type="SAM" id="SignalP"/>
    </source>
</evidence>
<comment type="caution">
    <text evidence="3">The sequence shown here is derived from an EMBL/GenBank/DDBJ whole genome shotgun (WGS) entry which is preliminary data.</text>
</comment>
<gene>
    <name evidence="3" type="ORF">LY01_01807</name>
</gene>
<keyword evidence="2" id="KW-0732">Signal</keyword>
<feature type="compositionally biased region" description="Basic and acidic residues" evidence="1">
    <location>
        <begin position="40"/>
        <end position="49"/>
    </location>
</feature>
<proteinExistence type="predicted"/>
<feature type="signal peptide" evidence="2">
    <location>
        <begin position="1"/>
        <end position="18"/>
    </location>
</feature>